<evidence type="ECO:0000256" key="1">
    <source>
        <dbReference type="SAM" id="SignalP"/>
    </source>
</evidence>
<evidence type="ECO:0000259" key="2">
    <source>
        <dbReference type="Pfam" id="PF07589"/>
    </source>
</evidence>
<keyword evidence="4" id="KW-1185">Reference proteome</keyword>
<protein>
    <recommendedName>
        <fullName evidence="2">Ice-binding protein C-terminal domain-containing protein</fullName>
    </recommendedName>
</protein>
<feature type="domain" description="Ice-binding protein C-terminal" evidence="2">
    <location>
        <begin position="369"/>
        <end position="395"/>
    </location>
</feature>
<dbReference type="EMBL" id="SJPP01000004">
    <property type="protein sequence ID" value="TWU05157.1"/>
    <property type="molecule type" value="Genomic_DNA"/>
</dbReference>
<gene>
    <name evidence="3" type="ORF">CA54_58450</name>
</gene>
<evidence type="ECO:0000313" key="3">
    <source>
        <dbReference type="EMBL" id="TWU05157.1"/>
    </source>
</evidence>
<dbReference type="InterPro" id="IPR013424">
    <property type="entry name" value="Ice-binding_C"/>
</dbReference>
<dbReference type="Pfam" id="PF07589">
    <property type="entry name" value="PEP-CTERM"/>
    <property type="match status" value="1"/>
</dbReference>
<dbReference type="RefSeq" id="WP_146374260.1">
    <property type="nucleotide sequence ID" value="NZ_SJPP01000004.1"/>
</dbReference>
<accession>A0A5C6B057</accession>
<name>A0A5C6B057_9PLAN</name>
<reference evidence="3 4" key="1">
    <citation type="submission" date="2019-02" db="EMBL/GenBank/DDBJ databases">
        <title>Deep-cultivation of Planctomycetes and their phenomic and genomic characterization uncovers novel biology.</title>
        <authorList>
            <person name="Wiegand S."/>
            <person name="Jogler M."/>
            <person name="Boedeker C."/>
            <person name="Pinto D."/>
            <person name="Vollmers J."/>
            <person name="Rivas-Marin E."/>
            <person name="Kohn T."/>
            <person name="Peeters S.H."/>
            <person name="Heuer A."/>
            <person name="Rast P."/>
            <person name="Oberbeckmann S."/>
            <person name="Bunk B."/>
            <person name="Jeske O."/>
            <person name="Meyerdierks A."/>
            <person name="Storesund J.E."/>
            <person name="Kallscheuer N."/>
            <person name="Luecker S."/>
            <person name="Lage O.M."/>
            <person name="Pohl T."/>
            <person name="Merkel B.J."/>
            <person name="Hornburger P."/>
            <person name="Mueller R.-W."/>
            <person name="Bruemmer F."/>
            <person name="Labrenz M."/>
            <person name="Spormann A.M."/>
            <person name="Op Den Camp H."/>
            <person name="Overmann J."/>
            <person name="Amann R."/>
            <person name="Jetten M.S.M."/>
            <person name="Mascher T."/>
            <person name="Medema M.H."/>
            <person name="Devos D.P."/>
            <person name="Kaster A.-K."/>
            <person name="Ovreas L."/>
            <person name="Rohde M."/>
            <person name="Galperin M.Y."/>
            <person name="Jogler C."/>
        </authorList>
    </citation>
    <scope>NUCLEOTIDE SEQUENCE [LARGE SCALE GENOMIC DNA]</scope>
    <source>
        <strain evidence="3 4">CA54</strain>
    </source>
</reference>
<sequence precursor="true">MRKTTAGLLMAFVVGASSWLGFPQQANAAIISARGGTVTLDGQTGLEWLDMTASTGFGFQEIQSELLPGGQFEGFRLATRAEVRTFWENAGATNIANSGNSSINYQPGNYSAINALQSLMGAPDNGFNVGIDSIMTYGLSADIIAVLGNDRVAMPGMGIDTAGTLGYATLAQYANPLDASGSSTFGSWLVRDTDLPLVISIGDGSRSLDLVTGNVWLDMPLSTGLGFQEIQSELLPGGQFEGFRLATRDEVRELWESAGFVDIAASGNSSTNYTTANFSGASYLQGLMGAPDAGFNVGIDSIMTYGLSADIIDVLGNDRVAMPGMGVDTAGTLGYATLAQYANPLDASGSSTFGSWLVSDTPISGVVHAVPEPSSLVLFAVGVIGLGTFAGRARRCR</sequence>
<proteinExistence type="predicted"/>
<dbReference type="OrthoDB" id="290386at2"/>
<dbReference type="NCBIfam" id="TIGR02595">
    <property type="entry name" value="PEP_CTERM"/>
    <property type="match status" value="1"/>
</dbReference>
<keyword evidence="1" id="KW-0732">Signal</keyword>
<dbReference type="Proteomes" id="UP000320735">
    <property type="component" value="Unassembled WGS sequence"/>
</dbReference>
<evidence type="ECO:0000313" key="4">
    <source>
        <dbReference type="Proteomes" id="UP000320735"/>
    </source>
</evidence>
<dbReference type="AlphaFoldDB" id="A0A5C6B057"/>
<feature type="signal peptide" evidence="1">
    <location>
        <begin position="1"/>
        <end position="28"/>
    </location>
</feature>
<organism evidence="3 4">
    <name type="scientific">Symmachiella macrocystis</name>
    <dbReference type="NCBI Taxonomy" id="2527985"/>
    <lineage>
        <taxon>Bacteria</taxon>
        <taxon>Pseudomonadati</taxon>
        <taxon>Planctomycetota</taxon>
        <taxon>Planctomycetia</taxon>
        <taxon>Planctomycetales</taxon>
        <taxon>Planctomycetaceae</taxon>
        <taxon>Symmachiella</taxon>
    </lineage>
</organism>
<feature type="chain" id="PRO_5022847145" description="Ice-binding protein C-terminal domain-containing protein" evidence="1">
    <location>
        <begin position="29"/>
        <end position="397"/>
    </location>
</feature>
<comment type="caution">
    <text evidence="3">The sequence shown here is derived from an EMBL/GenBank/DDBJ whole genome shotgun (WGS) entry which is preliminary data.</text>
</comment>